<keyword evidence="1" id="KW-0812">Transmembrane</keyword>
<evidence type="ECO:0000313" key="2">
    <source>
        <dbReference type="EMBL" id="SDS81985.1"/>
    </source>
</evidence>
<keyword evidence="1" id="KW-1133">Transmembrane helix</keyword>
<reference evidence="2 3" key="1">
    <citation type="submission" date="2016-10" db="EMBL/GenBank/DDBJ databases">
        <authorList>
            <person name="de Groot N.N."/>
        </authorList>
    </citation>
    <scope>NUCLEOTIDE SEQUENCE [LARGE SCALE GENOMIC DNA]</scope>
    <source>
        <strain evidence="2 3">DSM 15019</strain>
    </source>
</reference>
<dbReference type="EMBL" id="LT629770">
    <property type="protein sequence ID" value="SDS81985.1"/>
    <property type="molecule type" value="Genomic_DNA"/>
</dbReference>
<evidence type="ECO:0000313" key="3">
    <source>
        <dbReference type="Proteomes" id="UP000182126"/>
    </source>
</evidence>
<sequence length="188" mass="19370">MTANTTTSRRLLRREARATRRGPAIALAVVLAVLLVALLGAVVAGTLDAGFRAQITGWLTPVTASAAAPAVMIAAGTVLVVVALLLLGLAVLPGRRARRTRLAARAALVIDDGVLADAIADGTARRIGVPRGQVRVTVGRRTVLIRVTPTSGVPVDAAAARDAALRVLDETGFRLSPRVQVARDGVIA</sequence>
<gene>
    <name evidence="2" type="ORF">SAMN04489809_2763</name>
</gene>
<dbReference type="RefSeq" id="WP_083371012.1">
    <property type="nucleotide sequence ID" value="NZ_LT629770.1"/>
</dbReference>
<accession>A0A1H1VB56</accession>
<proteinExistence type="predicted"/>
<evidence type="ECO:0008006" key="4">
    <source>
        <dbReference type="Google" id="ProtNLM"/>
    </source>
</evidence>
<protein>
    <recommendedName>
        <fullName evidence="4">DNA/RNA endonuclease G, NUC1</fullName>
    </recommendedName>
</protein>
<dbReference type="GeneID" id="36298742"/>
<dbReference type="AlphaFoldDB" id="A0A1H1VB56"/>
<organism evidence="2 3">
    <name type="scientific">Microbacterium paraoxydans</name>
    <dbReference type="NCBI Taxonomy" id="199592"/>
    <lineage>
        <taxon>Bacteria</taxon>
        <taxon>Bacillati</taxon>
        <taxon>Actinomycetota</taxon>
        <taxon>Actinomycetes</taxon>
        <taxon>Micrococcales</taxon>
        <taxon>Microbacteriaceae</taxon>
        <taxon>Microbacterium</taxon>
    </lineage>
</organism>
<evidence type="ECO:0000256" key="1">
    <source>
        <dbReference type="SAM" id="Phobius"/>
    </source>
</evidence>
<feature type="transmembrane region" description="Helical" evidence="1">
    <location>
        <begin position="68"/>
        <end position="92"/>
    </location>
</feature>
<keyword evidence="1" id="KW-0472">Membrane</keyword>
<dbReference type="Proteomes" id="UP000182126">
    <property type="component" value="Chromosome I"/>
</dbReference>
<name>A0A1H1VB56_9MICO</name>